<evidence type="ECO:0000313" key="2">
    <source>
        <dbReference type="EMBL" id="MBR9726488.1"/>
    </source>
</evidence>
<comment type="caution">
    <text evidence="2">The sequence shown here is derived from an EMBL/GenBank/DDBJ whole genome shotgun (WGS) entry which is preliminary data.</text>
</comment>
<proteinExistence type="predicted"/>
<organism evidence="2 3">
    <name type="scientific">Shewanella intestini</name>
    <dbReference type="NCBI Taxonomy" id="2017544"/>
    <lineage>
        <taxon>Bacteria</taxon>
        <taxon>Pseudomonadati</taxon>
        <taxon>Pseudomonadota</taxon>
        <taxon>Gammaproteobacteria</taxon>
        <taxon>Alteromonadales</taxon>
        <taxon>Shewanellaceae</taxon>
        <taxon>Shewanella</taxon>
    </lineage>
</organism>
<name>A0ABS5HXM5_9GAMM</name>
<dbReference type="Pfam" id="PF07238">
    <property type="entry name" value="PilZ"/>
    <property type="match status" value="2"/>
</dbReference>
<dbReference type="InterPro" id="IPR009875">
    <property type="entry name" value="PilZ_domain"/>
</dbReference>
<keyword evidence="3" id="KW-1185">Reference proteome</keyword>
<accession>A0ABS5HXM5</accession>
<dbReference type="RefSeq" id="WP_153661266.1">
    <property type="nucleotide sequence ID" value="NZ_JAAIKR010000001.1"/>
</dbReference>
<sequence length="798" mass="91427">MTLEIHSALIEQLKPLMMEPDFADLFEQLTTGESNSTRFLIKMELKRITAASTRIIDLRDKSELPCAEVNIANQVHFLDEPAREALNSALPLYHNKYTLGVYEHVMNAHKARRLKAREFPSEPLSPKNQFVLPAVVLGSYFSRSEERMNYSIKIEAFQDGGEVTSGVSLDLSVGGTRVKLPKKYKFKTDKPINIKLLEVSEEFYFEDLQRGVEYQIVDVENKEEHVILRLKRIGGGEQLDKLLGQLIRGYKFRYKVDINNVEVTARGLGHERFYLPQQTHLSLFVSAINGRPEITHELSSRGNQALRHYFLDENNINQIRGLLTLKRLVNVVKQHNNPDHNLLFCFTHNANGRVMFYSASLAELKASNCLPLFLGFSSTKASWRILRVSVQKVDHSKNYKTSTLPGDEQHYSPLVEKQLSSFSHVLQLVDLTNEDIKPAYKKWFNNEAVNNLKTFAQNKINQTTIKNVSMPFSERRKEARFAFKTLVHVHQQGKKFDGITQDISCRGLQVLLDEPEQLTYPAEVHLSFPRLQTMAGKTDLSNQPYQLLRARQNGQTLHLSANIRHCAHNGVTFLNKLIQHNKEKLAQLSEASSEQKELADGMKNLIMRKLAGMPYFIEKTVKSAQMACIGIGTRPDPVSHLFSQKVDNILEYNLTPLLANGVLKEHIIDPIKAMKPNHEMDFFEVFIELTRQARGKITLNCKLLTELASEEEQTAFIHHCKEQGRFIALRVYRGATGKPDMKYIRRELDYINLHAPHRAKNLEEQLWRIIGTGEMIDITSEVELRYPALYIIEQQAAK</sequence>
<dbReference type="SUPFAM" id="SSF141371">
    <property type="entry name" value="PilZ domain-like"/>
    <property type="match status" value="1"/>
</dbReference>
<evidence type="ECO:0000259" key="1">
    <source>
        <dbReference type="Pfam" id="PF07238"/>
    </source>
</evidence>
<dbReference type="Gene3D" id="2.40.10.220">
    <property type="entry name" value="predicted glycosyltransferase like domains"/>
    <property type="match status" value="2"/>
</dbReference>
<evidence type="ECO:0000313" key="3">
    <source>
        <dbReference type="Proteomes" id="UP000811844"/>
    </source>
</evidence>
<feature type="domain" description="PilZ" evidence="1">
    <location>
        <begin position="143"/>
        <end position="231"/>
    </location>
</feature>
<dbReference type="Proteomes" id="UP000811844">
    <property type="component" value="Unassembled WGS sequence"/>
</dbReference>
<protein>
    <submittedName>
        <fullName evidence="2">PilZ domain-containing protein</fullName>
    </submittedName>
</protein>
<gene>
    <name evidence="2" type="ORF">G3R48_00570</name>
</gene>
<feature type="domain" description="PilZ" evidence="1">
    <location>
        <begin position="474"/>
        <end position="589"/>
    </location>
</feature>
<reference evidence="2 3" key="1">
    <citation type="submission" date="2020-02" db="EMBL/GenBank/DDBJ databases">
        <title>Shewanella WXL01 sp. nov., a marine bacterium isolated from green algae in Luhuitou Fringing Reef (Northern South China Sea).</title>
        <authorList>
            <person name="Wang X."/>
        </authorList>
    </citation>
    <scope>NUCLEOTIDE SEQUENCE [LARGE SCALE GENOMIC DNA]</scope>
    <source>
        <strain evidence="2 3">MCCC 1A01895</strain>
    </source>
</reference>
<dbReference type="EMBL" id="JAAIKR010000001">
    <property type="protein sequence ID" value="MBR9726488.1"/>
    <property type="molecule type" value="Genomic_DNA"/>
</dbReference>